<evidence type="ECO:0000313" key="2">
    <source>
        <dbReference type="Proteomes" id="UP001233999"/>
    </source>
</evidence>
<accession>A0AAD7ZPR7</accession>
<feature type="non-terminal residue" evidence="1">
    <location>
        <position position="210"/>
    </location>
</feature>
<proteinExistence type="predicted"/>
<protein>
    <submittedName>
        <fullName evidence="1">Uncharacterized protein</fullName>
    </submittedName>
</protein>
<keyword evidence="2" id="KW-1185">Reference proteome</keyword>
<feature type="non-terminal residue" evidence="1">
    <location>
        <position position="1"/>
    </location>
</feature>
<name>A0AAD7ZPR7_DIPPU</name>
<gene>
    <name evidence="1" type="ORF">L9F63_021347</name>
</gene>
<reference evidence="1" key="1">
    <citation type="journal article" date="2023" name="IScience">
        <title>Live-bearing cockroach genome reveals convergent evolutionary mechanisms linked to viviparity in insects and beyond.</title>
        <authorList>
            <person name="Fouks B."/>
            <person name="Harrison M.C."/>
            <person name="Mikhailova A.A."/>
            <person name="Marchal E."/>
            <person name="English S."/>
            <person name="Carruthers M."/>
            <person name="Jennings E.C."/>
            <person name="Chiamaka E.L."/>
            <person name="Frigard R.A."/>
            <person name="Pippel M."/>
            <person name="Attardo G.M."/>
            <person name="Benoit J.B."/>
            <person name="Bornberg-Bauer E."/>
            <person name="Tobe S.S."/>
        </authorList>
    </citation>
    <scope>NUCLEOTIDE SEQUENCE</scope>
    <source>
        <strain evidence="1">Stay&amp;Tobe</strain>
    </source>
</reference>
<comment type="caution">
    <text evidence="1">The sequence shown here is derived from an EMBL/GenBank/DDBJ whole genome shotgun (WGS) entry which is preliminary data.</text>
</comment>
<reference evidence="1" key="2">
    <citation type="submission" date="2023-05" db="EMBL/GenBank/DDBJ databases">
        <authorList>
            <person name="Fouks B."/>
        </authorList>
    </citation>
    <scope>NUCLEOTIDE SEQUENCE</scope>
    <source>
        <strain evidence="1">Stay&amp;Tobe</strain>
        <tissue evidence="1">Testes</tissue>
    </source>
</reference>
<dbReference type="EMBL" id="JASPKZ010007430">
    <property type="protein sequence ID" value="KAJ9584316.1"/>
    <property type="molecule type" value="Genomic_DNA"/>
</dbReference>
<evidence type="ECO:0000313" key="1">
    <source>
        <dbReference type="EMBL" id="KAJ9584316.1"/>
    </source>
</evidence>
<dbReference type="Proteomes" id="UP001233999">
    <property type="component" value="Unassembled WGS sequence"/>
</dbReference>
<sequence>VSVENPHFNIYLKEFPTIGFFNVLRSVSLCDEYSLPVDFVNKRRPHSFGAGLANWTTPSPNGEQVEIVEAYCDPRDSKAYLEPGDEASGKLYTSPDKDYSQPYTTACIGRVMQTLSVLRISKGTIQPDIDKLVSRKRHQRPSTRSSNVTRNVLTSSMKSSPYTLHMTLCTPNESAQLTNITNGEQLKHRPHSYTFNQLERTVKYLLMGFT</sequence>
<organism evidence="1 2">
    <name type="scientific">Diploptera punctata</name>
    <name type="common">Pacific beetle cockroach</name>
    <dbReference type="NCBI Taxonomy" id="6984"/>
    <lineage>
        <taxon>Eukaryota</taxon>
        <taxon>Metazoa</taxon>
        <taxon>Ecdysozoa</taxon>
        <taxon>Arthropoda</taxon>
        <taxon>Hexapoda</taxon>
        <taxon>Insecta</taxon>
        <taxon>Pterygota</taxon>
        <taxon>Neoptera</taxon>
        <taxon>Polyneoptera</taxon>
        <taxon>Dictyoptera</taxon>
        <taxon>Blattodea</taxon>
        <taxon>Blaberoidea</taxon>
        <taxon>Blaberidae</taxon>
        <taxon>Diplopterinae</taxon>
        <taxon>Diploptera</taxon>
    </lineage>
</organism>
<dbReference type="AlphaFoldDB" id="A0AAD7ZPR7"/>